<comment type="caution">
    <text evidence="2">The sequence shown here is derived from an EMBL/GenBank/DDBJ whole genome shotgun (WGS) entry which is preliminary data.</text>
</comment>
<sequence length="122" mass="12751">MVEPVVIVHGGAWAIPEKLWEESIAGVKAAACKGYKILKEGGSSVSAAEGSVILLEDSPAFDAGTGSVLTFDEQVELDALIMDGETMKAGGVGAVRNIKNPVKVARLVMEETPHVLLVGKYS</sequence>
<organism evidence="2 3">
    <name type="scientific">Halocaridina rubra</name>
    <name type="common">Hawaiian red shrimp</name>
    <dbReference type="NCBI Taxonomy" id="373956"/>
    <lineage>
        <taxon>Eukaryota</taxon>
        <taxon>Metazoa</taxon>
        <taxon>Ecdysozoa</taxon>
        <taxon>Arthropoda</taxon>
        <taxon>Crustacea</taxon>
        <taxon>Multicrustacea</taxon>
        <taxon>Malacostraca</taxon>
        <taxon>Eumalacostraca</taxon>
        <taxon>Eucarida</taxon>
        <taxon>Decapoda</taxon>
        <taxon>Pleocyemata</taxon>
        <taxon>Caridea</taxon>
        <taxon>Atyoidea</taxon>
        <taxon>Atyidae</taxon>
        <taxon>Halocaridina</taxon>
    </lineage>
</organism>
<dbReference type="GO" id="GO:0005737">
    <property type="term" value="C:cytoplasm"/>
    <property type="evidence" value="ECO:0007669"/>
    <property type="project" value="TreeGrafter"/>
</dbReference>
<dbReference type="Pfam" id="PF01112">
    <property type="entry name" value="Asparaginase_2"/>
    <property type="match status" value="1"/>
</dbReference>
<protein>
    <submittedName>
        <fullName evidence="2">Isoaspartyl peptidase/L-asparaginase</fullName>
        <ecNumber evidence="2">3.4.19.5</ecNumber>
    </submittedName>
</protein>
<name>A0AAN8WU21_HALRR</name>
<dbReference type="EMBL" id="JAXCGZ010017134">
    <property type="protein sequence ID" value="KAK7068743.1"/>
    <property type="molecule type" value="Genomic_DNA"/>
</dbReference>
<dbReference type="InterPro" id="IPR029055">
    <property type="entry name" value="Ntn_hydrolases_N"/>
</dbReference>
<keyword evidence="2" id="KW-0378">Hydrolase</keyword>
<accession>A0AAN8WU21</accession>
<gene>
    <name evidence="2" type="primary">ASRGL1</name>
    <name evidence="2" type="ORF">SK128_010501</name>
</gene>
<comment type="similarity">
    <text evidence="1">Belongs to the Ntn-hydrolase family.</text>
</comment>
<dbReference type="GO" id="GO:0033345">
    <property type="term" value="P:L-asparagine catabolic process via L-aspartate"/>
    <property type="evidence" value="ECO:0007669"/>
    <property type="project" value="TreeGrafter"/>
</dbReference>
<dbReference type="SUPFAM" id="SSF56235">
    <property type="entry name" value="N-terminal nucleophile aminohydrolases (Ntn hydrolases)"/>
    <property type="match status" value="1"/>
</dbReference>
<dbReference type="PANTHER" id="PTHR10188">
    <property type="entry name" value="L-ASPARAGINASE"/>
    <property type="match status" value="1"/>
</dbReference>
<evidence type="ECO:0000313" key="3">
    <source>
        <dbReference type="Proteomes" id="UP001381693"/>
    </source>
</evidence>
<dbReference type="EC" id="3.4.19.5" evidence="2"/>
<dbReference type="AlphaFoldDB" id="A0AAN8WU21"/>
<dbReference type="InterPro" id="IPR000246">
    <property type="entry name" value="Peptidase_T2"/>
</dbReference>
<reference evidence="2 3" key="1">
    <citation type="submission" date="2023-11" db="EMBL/GenBank/DDBJ databases">
        <title>Halocaridina rubra genome assembly.</title>
        <authorList>
            <person name="Smith C."/>
        </authorList>
    </citation>
    <scope>NUCLEOTIDE SEQUENCE [LARGE SCALE GENOMIC DNA]</scope>
    <source>
        <strain evidence="2">EP-1</strain>
        <tissue evidence="2">Whole</tissue>
    </source>
</reference>
<keyword evidence="3" id="KW-1185">Reference proteome</keyword>
<dbReference type="PANTHER" id="PTHR10188:SF42">
    <property type="entry name" value="SI:CH211-256M1.8"/>
    <property type="match status" value="1"/>
</dbReference>
<evidence type="ECO:0000313" key="2">
    <source>
        <dbReference type="EMBL" id="KAK7068743.1"/>
    </source>
</evidence>
<proteinExistence type="inferred from homology"/>
<dbReference type="GO" id="GO:0008798">
    <property type="term" value="F:beta-aspartyl-peptidase activity"/>
    <property type="evidence" value="ECO:0007669"/>
    <property type="project" value="UniProtKB-EC"/>
</dbReference>
<evidence type="ECO:0000256" key="1">
    <source>
        <dbReference type="ARBA" id="ARBA00010872"/>
    </source>
</evidence>
<dbReference type="Proteomes" id="UP001381693">
    <property type="component" value="Unassembled WGS sequence"/>
</dbReference>